<gene>
    <name evidence="2" type="ordered locus">Sfum_3525</name>
</gene>
<dbReference type="EMBL" id="CP000478">
    <property type="protein sequence ID" value="ABK19195.1"/>
    <property type="molecule type" value="Genomic_DNA"/>
</dbReference>
<dbReference type="eggNOG" id="COG0446">
    <property type="taxonomic scope" value="Bacteria"/>
</dbReference>
<dbReference type="InParanoid" id="A0LP43"/>
<dbReference type="KEGG" id="sfu:Sfum_3525"/>
<protein>
    <recommendedName>
        <fullName evidence="4">Sulfotransferase</fullName>
    </recommendedName>
</protein>
<dbReference type="Proteomes" id="UP000001784">
    <property type="component" value="Chromosome"/>
</dbReference>
<evidence type="ECO:0000313" key="2">
    <source>
        <dbReference type="EMBL" id="ABK19195.1"/>
    </source>
</evidence>
<name>A0LP43_SYNFM</name>
<dbReference type="STRING" id="335543.Sfum_3525"/>
<evidence type="ECO:0000256" key="1">
    <source>
        <dbReference type="SAM" id="MobiDB-lite"/>
    </source>
</evidence>
<dbReference type="InterPro" id="IPR027417">
    <property type="entry name" value="P-loop_NTPase"/>
</dbReference>
<evidence type="ECO:0000313" key="3">
    <source>
        <dbReference type="Proteomes" id="UP000001784"/>
    </source>
</evidence>
<dbReference type="SUPFAM" id="SSF52540">
    <property type="entry name" value="P-loop containing nucleoside triphosphate hydrolases"/>
    <property type="match status" value="1"/>
</dbReference>
<proteinExistence type="predicted"/>
<dbReference type="HOGENOM" id="CLU_053496_0_0_7"/>
<dbReference type="InterPro" id="IPR052736">
    <property type="entry name" value="Stf3_sulfotransferase"/>
</dbReference>
<accession>A0LP43</accession>
<organism evidence="2 3">
    <name type="scientific">Syntrophobacter fumaroxidans (strain DSM 10017 / MPOB)</name>
    <dbReference type="NCBI Taxonomy" id="335543"/>
    <lineage>
        <taxon>Bacteria</taxon>
        <taxon>Pseudomonadati</taxon>
        <taxon>Thermodesulfobacteriota</taxon>
        <taxon>Syntrophobacteria</taxon>
        <taxon>Syntrophobacterales</taxon>
        <taxon>Syntrophobacteraceae</taxon>
        <taxon>Syntrophobacter</taxon>
    </lineage>
</organism>
<dbReference type="Pfam" id="PF13469">
    <property type="entry name" value="Sulfotransfer_3"/>
    <property type="match status" value="1"/>
</dbReference>
<dbReference type="Gene3D" id="3.40.50.300">
    <property type="entry name" value="P-loop containing nucleotide triphosphate hydrolases"/>
    <property type="match status" value="1"/>
</dbReference>
<keyword evidence="3" id="KW-1185">Reference proteome</keyword>
<dbReference type="PANTHER" id="PTHR36451:SF1">
    <property type="entry name" value="OMEGA-HYDROXY-BETA-DIHYDROMENAQUINONE-9 SULFOTRANSFERASE STF3"/>
    <property type="match status" value="1"/>
</dbReference>
<feature type="region of interest" description="Disordered" evidence="1">
    <location>
        <begin position="1"/>
        <end position="63"/>
    </location>
</feature>
<feature type="compositionally biased region" description="Basic and acidic residues" evidence="1">
    <location>
        <begin position="51"/>
        <end position="61"/>
    </location>
</feature>
<reference evidence="2 3" key="1">
    <citation type="submission" date="2006-10" db="EMBL/GenBank/DDBJ databases">
        <title>Complete sequence of Syntrophobacter fumaroxidans MPOB.</title>
        <authorList>
            <consortium name="US DOE Joint Genome Institute"/>
            <person name="Copeland A."/>
            <person name="Lucas S."/>
            <person name="Lapidus A."/>
            <person name="Barry K."/>
            <person name="Detter J.C."/>
            <person name="Glavina del Rio T."/>
            <person name="Hammon N."/>
            <person name="Israni S."/>
            <person name="Pitluck S."/>
            <person name="Goltsman E.G."/>
            <person name="Martinez M."/>
            <person name="Schmutz J."/>
            <person name="Larimer F."/>
            <person name="Land M."/>
            <person name="Hauser L."/>
            <person name="Kyrpides N."/>
            <person name="Kim E."/>
            <person name="Boone D.R."/>
            <person name="Brockman F."/>
            <person name="Culley D."/>
            <person name="Ferry J."/>
            <person name="Gunsalus R."/>
            <person name="McInerney M.J."/>
            <person name="Morrison M."/>
            <person name="Plugge C."/>
            <person name="Rohlin L."/>
            <person name="Scholten J."/>
            <person name="Sieber J."/>
            <person name="Stams A.J.M."/>
            <person name="Worm P."/>
            <person name="Henstra A.M."/>
            <person name="Richardson P."/>
        </authorList>
    </citation>
    <scope>NUCLEOTIDE SEQUENCE [LARGE SCALE GENOMIC DNA]</scope>
    <source>
        <strain evidence="3">DSM 10017 / MPOB</strain>
    </source>
</reference>
<sequence length="485" mass="54933">MSPVKRDVGDVGDVGGAGSDFTFEGEKVAGNTNESGILSGTTTGSGGGEPARGDVRGERGSRAVSIGKTVREATAFPKRHPLLSAVNSLARMFPCNGLMRLDEDRLLARARRTTGLVDFGGDSFREPFRILLGSLEADAQLNFIGRVCVRNDIVRTLRNRLRLVEDVKRHPEISGEVIRRPLFITGLPRTGSTFLHALLAQDPAARSPQVWEVMHPSPPPEKAAYGTDPRIARTEKELRWIDVLMPDFNTVHLIEATLPQECIAITGLSFISYVFDSMYYVYSYRNWLDRADKRPAYEWHRKFLQHLQWRCPGTHWVLKAPSHLVSLDALLQVYPDAGIIMTHRDPLKVMPSCTSFTAVLRGAFTDRLDKAQLGEEVKWRWEGSAASAIRFREEHPALRNRFFDVGYVDLVRDSVAMVRRIYDHFGMQLTPEAEEAMRAFAGRHRMNKHGVHHYTLEEFGFDPDALARCFRFYTDYFDVMPETHR</sequence>
<dbReference type="AlphaFoldDB" id="A0LP43"/>
<dbReference type="PANTHER" id="PTHR36451">
    <property type="entry name" value="PAPS-DEPENDENT SULFOTRANSFERASE STF3"/>
    <property type="match status" value="1"/>
</dbReference>
<evidence type="ECO:0008006" key="4">
    <source>
        <dbReference type="Google" id="ProtNLM"/>
    </source>
</evidence>